<sequence length="135" mass="14006">MGIQGWQWLIMIPTVVGAVGLVIGIAIIIATRNKEPVGAVTTSPGKPVGHTADGQPLYRSTQPQPTNTFAILSLIFSFFIGVMGVVFGHLARAQIRRTGEAGDGLALAGLVIGYAAILAWGAAALVMFASMPMGM</sequence>
<feature type="transmembrane region" description="Helical" evidence="1">
    <location>
        <begin position="104"/>
        <end position="129"/>
    </location>
</feature>
<feature type="transmembrane region" description="Helical" evidence="1">
    <location>
        <begin position="69"/>
        <end position="92"/>
    </location>
</feature>
<evidence type="ECO:0000259" key="2">
    <source>
        <dbReference type="Pfam" id="PF13828"/>
    </source>
</evidence>
<evidence type="ECO:0000313" key="3">
    <source>
        <dbReference type="EMBL" id="GHD06003.1"/>
    </source>
</evidence>
<dbReference type="Pfam" id="PF13828">
    <property type="entry name" value="DUF4190"/>
    <property type="match status" value="1"/>
</dbReference>
<keyword evidence="4" id="KW-1185">Reference proteome</keyword>
<organism evidence="3 4">
    <name type="scientific">Zhihengliuella salsuginis</name>
    <dbReference type="NCBI Taxonomy" id="578222"/>
    <lineage>
        <taxon>Bacteria</taxon>
        <taxon>Bacillati</taxon>
        <taxon>Actinomycetota</taxon>
        <taxon>Actinomycetes</taxon>
        <taxon>Micrococcales</taxon>
        <taxon>Micrococcaceae</taxon>
        <taxon>Zhihengliuella</taxon>
    </lineage>
</organism>
<feature type="domain" description="DUF4190" evidence="2">
    <location>
        <begin position="70"/>
        <end position="122"/>
    </location>
</feature>
<proteinExistence type="predicted"/>
<keyword evidence="1" id="KW-1133">Transmembrane helix</keyword>
<feature type="transmembrane region" description="Helical" evidence="1">
    <location>
        <begin position="6"/>
        <end position="29"/>
    </location>
</feature>
<gene>
    <name evidence="3" type="ORF">GCM10008096_15480</name>
</gene>
<dbReference type="RefSeq" id="WP_229791018.1">
    <property type="nucleotide sequence ID" value="NZ_BMXK01000006.1"/>
</dbReference>
<accession>A0ABQ3GIL5</accession>
<dbReference type="EMBL" id="BMXK01000006">
    <property type="protein sequence ID" value="GHD06003.1"/>
    <property type="molecule type" value="Genomic_DNA"/>
</dbReference>
<name>A0ABQ3GIL5_9MICC</name>
<evidence type="ECO:0000256" key="1">
    <source>
        <dbReference type="SAM" id="Phobius"/>
    </source>
</evidence>
<keyword evidence="1" id="KW-0812">Transmembrane</keyword>
<dbReference type="InterPro" id="IPR025241">
    <property type="entry name" value="DUF4190"/>
</dbReference>
<protein>
    <recommendedName>
        <fullName evidence="2">DUF4190 domain-containing protein</fullName>
    </recommendedName>
</protein>
<evidence type="ECO:0000313" key="4">
    <source>
        <dbReference type="Proteomes" id="UP000642819"/>
    </source>
</evidence>
<comment type="caution">
    <text evidence="3">The sequence shown here is derived from an EMBL/GenBank/DDBJ whole genome shotgun (WGS) entry which is preliminary data.</text>
</comment>
<reference evidence="4" key="1">
    <citation type="journal article" date="2019" name="Int. J. Syst. Evol. Microbiol.">
        <title>The Global Catalogue of Microorganisms (GCM) 10K type strain sequencing project: providing services to taxonomists for standard genome sequencing and annotation.</title>
        <authorList>
            <consortium name="The Broad Institute Genomics Platform"/>
            <consortium name="The Broad Institute Genome Sequencing Center for Infectious Disease"/>
            <person name="Wu L."/>
            <person name="Ma J."/>
        </authorList>
    </citation>
    <scope>NUCLEOTIDE SEQUENCE [LARGE SCALE GENOMIC DNA]</scope>
    <source>
        <strain evidence="4">KCTC 19466</strain>
    </source>
</reference>
<keyword evidence="1" id="KW-0472">Membrane</keyword>
<dbReference type="Proteomes" id="UP000642819">
    <property type="component" value="Unassembled WGS sequence"/>
</dbReference>